<gene>
    <name evidence="6" type="ORF">HK105_208992</name>
</gene>
<protein>
    <recommendedName>
        <fullName evidence="5">ABC transporter domain-containing protein</fullName>
    </recommendedName>
</protein>
<dbReference type="Pfam" id="PF00005">
    <property type="entry name" value="ABC_tran"/>
    <property type="match status" value="2"/>
</dbReference>
<name>A0ABR4MW97_9FUNG</name>
<sequence length="704" mass="77569">MVGYFGDPSNDQSHEALVDFLGPLLEEAGAESDDVDDLCSRLAALGSANGHAASGASNGSGVKALETSMTMSQATSSTLEFTQAPKVGDIRHAMSSRGPSGTTVDQRKLRNAERKIAEKRAARGGYTGQDAIPEWNPNVKPAIIVNQARQQASADSRSKDVKLENFDIQYAGKKILTNANLTLSFGRRYGLVGKNGIGKSTLLRAIAHKELMVSSHLRVLHVEQEACDDTPALRSVLEADEERESLLREEKSINSKLNKASTTPEEAATLSARLKEVYAKLEEIEADKAESKASLILNGLGFTPAQQQAATKTFSGGWRMRLALARALFCRPDLLLADEVTNYLDFPAVVWLERYFQKWPSTLFVVSHDRSFLDAVSTDILHLHANQLDHYRGNFSNFVGIRAERKRNQLREYESQLQYRQHLQDFIDRWRYNAKRAAQAQSKIKILEKLPPLEPPPSDDMEGLGEGQDSVYFRFPAPEKLSPPILQMADVTFGYDASRTILKNLSFDLQMDSKIAIVGPNGAGKSTMVRLLTGESSPQKGICNRHGRLRMALFSQHHVDQLELGGSSVHFLSTKFPGLPEEEYRRVLGRFGLSGMAALQPIGTLSGGQKSRVVFAWMAMSNPHVLILDEPTNHLDMDSIDALAAALREFKGGIAIVSHDEQFLDAVCNEVRVCEGGTLTRFEGKVGVGDGVVRQYKKSILVDE</sequence>
<dbReference type="InterPro" id="IPR032781">
    <property type="entry name" value="ABC_tran_Xtn"/>
</dbReference>
<dbReference type="Proteomes" id="UP001527925">
    <property type="component" value="Unassembled WGS sequence"/>
</dbReference>
<dbReference type="PANTHER" id="PTHR19211:SF117">
    <property type="entry name" value="ATP-BINDING CASSETTE SUB-FAMILY F MEMBER 3"/>
    <property type="match status" value="1"/>
</dbReference>
<proteinExistence type="predicted"/>
<organism evidence="6 7">
    <name type="scientific">Polyrhizophydium stewartii</name>
    <dbReference type="NCBI Taxonomy" id="2732419"/>
    <lineage>
        <taxon>Eukaryota</taxon>
        <taxon>Fungi</taxon>
        <taxon>Fungi incertae sedis</taxon>
        <taxon>Chytridiomycota</taxon>
        <taxon>Chytridiomycota incertae sedis</taxon>
        <taxon>Chytridiomycetes</taxon>
        <taxon>Rhizophydiales</taxon>
        <taxon>Rhizophydiales incertae sedis</taxon>
        <taxon>Polyrhizophydium</taxon>
    </lineage>
</organism>
<dbReference type="PROSITE" id="PS50893">
    <property type="entry name" value="ABC_TRANSPORTER_2"/>
    <property type="match status" value="2"/>
</dbReference>
<dbReference type="EMBL" id="JADGIZ020000102">
    <property type="protein sequence ID" value="KAL2911548.1"/>
    <property type="molecule type" value="Genomic_DNA"/>
</dbReference>
<keyword evidence="7" id="KW-1185">Reference proteome</keyword>
<dbReference type="InterPro" id="IPR050611">
    <property type="entry name" value="ABCF"/>
</dbReference>
<keyword evidence="1" id="KW-0677">Repeat</keyword>
<feature type="domain" description="ABC transporter" evidence="5">
    <location>
        <begin position="486"/>
        <end position="701"/>
    </location>
</feature>
<dbReference type="Pfam" id="PF12848">
    <property type="entry name" value="ABC_tran_Xtn"/>
    <property type="match status" value="1"/>
</dbReference>
<feature type="domain" description="ABC transporter" evidence="5">
    <location>
        <begin position="161"/>
        <end position="410"/>
    </location>
</feature>
<keyword evidence="4" id="KW-0175">Coiled coil</keyword>
<evidence type="ECO:0000313" key="7">
    <source>
        <dbReference type="Proteomes" id="UP001527925"/>
    </source>
</evidence>
<evidence type="ECO:0000256" key="4">
    <source>
        <dbReference type="SAM" id="Coils"/>
    </source>
</evidence>
<evidence type="ECO:0000256" key="1">
    <source>
        <dbReference type="ARBA" id="ARBA00022737"/>
    </source>
</evidence>
<dbReference type="PROSITE" id="PS00211">
    <property type="entry name" value="ABC_TRANSPORTER_1"/>
    <property type="match status" value="1"/>
</dbReference>
<dbReference type="InterPro" id="IPR003439">
    <property type="entry name" value="ABC_transporter-like_ATP-bd"/>
</dbReference>
<reference evidence="6 7" key="1">
    <citation type="submission" date="2023-09" db="EMBL/GenBank/DDBJ databases">
        <title>Pangenome analysis of Batrachochytrium dendrobatidis and related Chytrids.</title>
        <authorList>
            <person name="Yacoub M.N."/>
            <person name="Stajich J.E."/>
            <person name="James T.Y."/>
        </authorList>
    </citation>
    <scope>NUCLEOTIDE SEQUENCE [LARGE SCALE GENOMIC DNA]</scope>
    <source>
        <strain evidence="6 7">JEL0888</strain>
    </source>
</reference>
<dbReference type="SMART" id="SM00382">
    <property type="entry name" value="AAA"/>
    <property type="match status" value="2"/>
</dbReference>
<evidence type="ECO:0000256" key="2">
    <source>
        <dbReference type="ARBA" id="ARBA00022741"/>
    </source>
</evidence>
<dbReference type="InterPro" id="IPR003593">
    <property type="entry name" value="AAA+_ATPase"/>
</dbReference>
<feature type="coiled-coil region" evidence="4">
    <location>
        <begin position="267"/>
        <end position="294"/>
    </location>
</feature>
<dbReference type="PANTHER" id="PTHR19211">
    <property type="entry name" value="ATP-BINDING TRANSPORT PROTEIN-RELATED"/>
    <property type="match status" value="1"/>
</dbReference>
<dbReference type="SUPFAM" id="SSF52540">
    <property type="entry name" value="P-loop containing nucleoside triphosphate hydrolases"/>
    <property type="match status" value="2"/>
</dbReference>
<dbReference type="InterPro" id="IPR027417">
    <property type="entry name" value="P-loop_NTPase"/>
</dbReference>
<comment type="caution">
    <text evidence="6">The sequence shown here is derived from an EMBL/GenBank/DDBJ whole genome shotgun (WGS) entry which is preliminary data.</text>
</comment>
<evidence type="ECO:0000256" key="3">
    <source>
        <dbReference type="ARBA" id="ARBA00022840"/>
    </source>
</evidence>
<accession>A0ABR4MW97</accession>
<evidence type="ECO:0000259" key="5">
    <source>
        <dbReference type="PROSITE" id="PS50893"/>
    </source>
</evidence>
<evidence type="ECO:0000313" key="6">
    <source>
        <dbReference type="EMBL" id="KAL2911548.1"/>
    </source>
</evidence>
<keyword evidence="3" id="KW-0067">ATP-binding</keyword>
<dbReference type="Gene3D" id="3.40.50.300">
    <property type="entry name" value="P-loop containing nucleotide triphosphate hydrolases"/>
    <property type="match status" value="2"/>
</dbReference>
<keyword evidence="2" id="KW-0547">Nucleotide-binding</keyword>
<dbReference type="InterPro" id="IPR017871">
    <property type="entry name" value="ABC_transporter-like_CS"/>
</dbReference>
<dbReference type="CDD" id="cd03221">
    <property type="entry name" value="ABCF_EF-3"/>
    <property type="match status" value="2"/>
</dbReference>